<evidence type="ECO:0000256" key="2">
    <source>
        <dbReference type="SAM" id="SignalP"/>
    </source>
</evidence>
<evidence type="ECO:0008006" key="5">
    <source>
        <dbReference type="Google" id="ProtNLM"/>
    </source>
</evidence>
<feature type="chain" id="PRO_5019238115" description="TolA-binding protein" evidence="2">
    <location>
        <begin position="28"/>
        <end position="313"/>
    </location>
</feature>
<evidence type="ECO:0000313" key="4">
    <source>
        <dbReference type="Proteomes" id="UP000290975"/>
    </source>
</evidence>
<dbReference type="RefSeq" id="WP_130752023.1">
    <property type="nucleotide sequence ID" value="NZ_BBQY01000001.1"/>
</dbReference>
<gene>
    <name evidence="3" type="ORF">MBESOW_P0813</name>
</gene>
<reference evidence="3 4" key="1">
    <citation type="submission" date="2014-12" db="EMBL/GenBank/DDBJ databases">
        <title>Whole genome sequencing of Sphingobium xenophagum OW59.</title>
        <authorList>
            <person name="Ohta Y."/>
            <person name="Nishi S."/>
            <person name="Hatada Y."/>
        </authorList>
    </citation>
    <scope>NUCLEOTIDE SEQUENCE [LARGE SCALE GENOMIC DNA]</scope>
    <source>
        <strain evidence="3 4">OW59</strain>
    </source>
</reference>
<protein>
    <recommendedName>
        <fullName evidence="5">TolA-binding protein</fullName>
    </recommendedName>
</protein>
<feature type="compositionally biased region" description="Low complexity" evidence="1">
    <location>
        <begin position="145"/>
        <end position="154"/>
    </location>
</feature>
<keyword evidence="4" id="KW-1185">Reference proteome</keyword>
<feature type="signal peptide" evidence="2">
    <location>
        <begin position="1"/>
        <end position="27"/>
    </location>
</feature>
<evidence type="ECO:0000256" key="1">
    <source>
        <dbReference type="SAM" id="MobiDB-lite"/>
    </source>
</evidence>
<dbReference type="STRING" id="1192759.GCA_000277525_00234"/>
<dbReference type="SUPFAM" id="SSF48452">
    <property type="entry name" value="TPR-like"/>
    <property type="match status" value="1"/>
</dbReference>
<sequence length="313" mass="33276">MRHAFFATSCLAWSAPLLLAIAPPAIAQNAPVEVRVDRLEKEMKAVQRKVFPAGAPVEAQIVRPAAPAVVPGSPSSSPISDLTARVGALESQLASITGQVEENSFKLKQLEEAFTKYKAEIEGRLLQPENPPEVRPTAAAPVAADPAPVAAKPAPSKPAPAPATPAASEARKAAIAAIERPDTGDAAMDSYSYGFRLWDAKFYPEAQAQLKATVDKYGDASVASRAQNLLGRAYLDDGKPALASVAFYENYQKRPRGDRAPDSLAYLGEALIQLKKPADACKVYAELEQVYGTSLSASLRGMMDKGRTKAKCS</sequence>
<dbReference type="Proteomes" id="UP000290975">
    <property type="component" value="Unassembled WGS sequence"/>
</dbReference>
<dbReference type="InterPro" id="IPR011990">
    <property type="entry name" value="TPR-like_helical_dom_sf"/>
</dbReference>
<keyword evidence="2" id="KW-0732">Signal</keyword>
<organism evidence="3 4">
    <name type="scientific">Sphingobium xenophagum</name>
    <dbReference type="NCBI Taxonomy" id="121428"/>
    <lineage>
        <taxon>Bacteria</taxon>
        <taxon>Pseudomonadati</taxon>
        <taxon>Pseudomonadota</taxon>
        <taxon>Alphaproteobacteria</taxon>
        <taxon>Sphingomonadales</taxon>
        <taxon>Sphingomonadaceae</taxon>
        <taxon>Sphingobium</taxon>
    </lineage>
</organism>
<evidence type="ECO:0000313" key="3">
    <source>
        <dbReference type="EMBL" id="GBH29559.1"/>
    </source>
</evidence>
<proteinExistence type="predicted"/>
<name>A0A401IYW6_SPHXE</name>
<comment type="caution">
    <text evidence="3">The sequence shown here is derived from an EMBL/GenBank/DDBJ whole genome shotgun (WGS) entry which is preliminary data.</text>
</comment>
<accession>A0A401IYW6</accession>
<dbReference type="AlphaFoldDB" id="A0A401IYW6"/>
<dbReference type="EMBL" id="BBQY01000001">
    <property type="protein sequence ID" value="GBH29559.1"/>
    <property type="molecule type" value="Genomic_DNA"/>
</dbReference>
<dbReference type="Gene3D" id="1.25.40.10">
    <property type="entry name" value="Tetratricopeptide repeat domain"/>
    <property type="match status" value="1"/>
</dbReference>
<feature type="region of interest" description="Disordered" evidence="1">
    <location>
        <begin position="145"/>
        <end position="168"/>
    </location>
</feature>